<dbReference type="Pfam" id="PF07714">
    <property type="entry name" value="PK_Tyr_Ser-Thr"/>
    <property type="match status" value="1"/>
</dbReference>
<dbReference type="GO" id="GO:0005634">
    <property type="term" value="C:nucleus"/>
    <property type="evidence" value="ECO:0007669"/>
    <property type="project" value="TreeGrafter"/>
</dbReference>
<dbReference type="AlphaFoldDB" id="A0A433D0B6"/>
<dbReference type="PANTHER" id="PTHR44167">
    <property type="entry name" value="OVARIAN-SPECIFIC SERINE/THREONINE-PROTEIN KINASE LOK-RELATED"/>
    <property type="match status" value="1"/>
</dbReference>
<sequence>MSHQVPINLALRLLPHFDDLPREYWSNVFRLKRQFPYDSELKKNLKQLNPKLVALVRYLVWIPYNCFVKIEQVGQGDFTNVWKGTISNYMSEGGNAHDECFALKEIDESLVQEAMVYTIIANSVNIMGLTKHPKSGKYFVITEFLEGGSLEDRLSQHALDNWVNIFEQAFELCLNLAHLHDFGLIHYDLHPGNIAFRAAEIFTSTPTRLVQPPFPKLSVSQSQGTRRTTDG</sequence>
<dbReference type="Gene3D" id="1.10.510.10">
    <property type="entry name" value="Transferase(Phosphotransferase) domain 1"/>
    <property type="match status" value="1"/>
</dbReference>
<dbReference type="Proteomes" id="UP000268093">
    <property type="component" value="Unassembled WGS sequence"/>
</dbReference>
<proteinExistence type="predicted"/>
<evidence type="ECO:0000313" key="2">
    <source>
        <dbReference type="EMBL" id="RUP44277.1"/>
    </source>
</evidence>
<keyword evidence="2" id="KW-0808">Transferase</keyword>
<dbReference type="GO" id="GO:0005524">
    <property type="term" value="F:ATP binding"/>
    <property type="evidence" value="ECO:0007669"/>
    <property type="project" value="InterPro"/>
</dbReference>
<comment type="caution">
    <text evidence="2">The sequence shown here is derived from an EMBL/GenBank/DDBJ whole genome shotgun (WGS) entry which is preliminary data.</text>
</comment>
<dbReference type="InterPro" id="IPR011009">
    <property type="entry name" value="Kinase-like_dom_sf"/>
</dbReference>
<gene>
    <name evidence="2" type="ORF">BC936DRAFT_149686</name>
</gene>
<reference evidence="2 3" key="1">
    <citation type="journal article" date="2018" name="New Phytol.">
        <title>Phylogenomics of Endogonaceae and evolution of mycorrhizas within Mucoromycota.</title>
        <authorList>
            <person name="Chang Y."/>
            <person name="Desiro A."/>
            <person name="Na H."/>
            <person name="Sandor L."/>
            <person name="Lipzen A."/>
            <person name="Clum A."/>
            <person name="Barry K."/>
            <person name="Grigoriev I.V."/>
            <person name="Martin F.M."/>
            <person name="Stajich J.E."/>
            <person name="Smith M.E."/>
            <person name="Bonito G."/>
            <person name="Spatafora J.W."/>
        </authorList>
    </citation>
    <scope>NUCLEOTIDE SEQUENCE [LARGE SCALE GENOMIC DNA]</scope>
    <source>
        <strain evidence="2 3">GMNB39</strain>
    </source>
</reference>
<dbReference type="EMBL" id="RBNI01009225">
    <property type="protein sequence ID" value="RUP44277.1"/>
    <property type="molecule type" value="Genomic_DNA"/>
</dbReference>
<evidence type="ECO:0000313" key="3">
    <source>
        <dbReference type="Proteomes" id="UP000268093"/>
    </source>
</evidence>
<dbReference type="GO" id="GO:0004674">
    <property type="term" value="F:protein serine/threonine kinase activity"/>
    <property type="evidence" value="ECO:0007669"/>
    <property type="project" value="TreeGrafter"/>
</dbReference>
<dbReference type="InterPro" id="IPR000719">
    <property type="entry name" value="Prot_kinase_dom"/>
</dbReference>
<accession>A0A433D0B6</accession>
<protein>
    <submittedName>
        <fullName evidence="2">Kinase-like domain-containing protein</fullName>
    </submittedName>
</protein>
<dbReference type="OrthoDB" id="544350at2759"/>
<keyword evidence="3" id="KW-1185">Reference proteome</keyword>
<evidence type="ECO:0000259" key="1">
    <source>
        <dbReference type="PROSITE" id="PS50011"/>
    </source>
</evidence>
<dbReference type="SUPFAM" id="SSF56112">
    <property type="entry name" value="Protein kinase-like (PK-like)"/>
    <property type="match status" value="1"/>
</dbReference>
<dbReference type="PROSITE" id="PS50011">
    <property type="entry name" value="PROTEIN_KINASE_DOM"/>
    <property type="match status" value="1"/>
</dbReference>
<name>A0A433D0B6_9FUNG</name>
<dbReference type="InterPro" id="IPR001245">
    <property type="entry name" value="Ser-Thr/Tyr_kinase_cat_dom"/>
</dbReference>
<dbReference type="GO" id="GO:0005737">
    <property type="term" value="C:cytoplasm"/>
    <property type="evidence" value="ECO:0007669"/>
    <property type="project" value="TreeGrafter"/>
</dbReference>
<dbReference type="PANTHER" id="PTHR44167:SF24">
    <property type="entry name" value="SERINE_THREONINE-PROTEIN KINASE CHK2"/>
    <property type="match status" value="1"/>
</dbReference>
<organism evidence="2 3">
    <name type="scientific">Jimgerdemannia flammicorona</name>
    <dbReference type="NCBI Taxonomy" id="994334"/>
    <lineage>
        <taxon>Eukaryota</taxon>
        <taxon>Fungi</taxon>
        <taxon>Fungi incertae sedis</taxon>
        <taxon>Mucoromycota</taxon>
        <taxon>Mucoromycotina</taxon>
        <taxon>Endogonomycetes</taxon>
        <taxon>Endogonales</taxon>
        <taxon>Endogonaceae</taxon>
        <taxon>Jimgerdemannia</taxon>
    </lineage>
</organism>
<keyword evidence="2" id="KW-0418">Kinase</keyword>
<dbReference type="SMART" id="SM00220">
    <property type="entry name" value="S_TKc"/>
    <property type="match status" value="1"/>
</dbReference>
<dbReference type="GO" id="GO:0044773">
    <property type="term" value="P:mitotic DNA damage checkpoint signaling"/>
    <property type="evidence" value="ECO:0007669"/>
    <property type="project" value="TreeGrafter"/>
</dbReference>
<feature type="domain" description="Protein kinase" evidence="1">
    <location>
        <begin position="67"/>
        <end position="231"/>
    </location>
</feature>